<keyword evidence="2" id="KW-1185">Reference proteome</keyword>
<dbReference type="SUPFAM" id="SSF52266">
    <property type="entry name" value="SGNH hydrolase"/>
    <property type="match status" value="1"/>
</dbReference>
<protein>
    <recommendedName>
        <fullName evidence="3">SGNH hydrolase-type esterase domain-containing protein</fullName>
    </recommendedName>
</protein>
<dbReference type="Gene3D" id="3.40.50.1110">
    <property type="entry name" value="SGNH hydrolase"/>
    <property type="match status" value="1"/>
</dbReference>
<gene>
    <name evidence="1" type="ORF">N865_06205</name>
</gene>
<reference evidence="1 2" key="1">
    <citation type="submission" date="2013-08" db="EMBL/GenBank/DDBJ databases">
        <title>Intrasporangium oryzae NRRL B-24470.</title>
        <authorList>
            <person name="Liu H."/>
            <person name="Wang G."/>
        </authorList>
    </citation>
    <scope>NUCLEOTIDE SEQUENCE [LARGE SCALE GENOMIC DNA]</scope>
    <source>
        <strain evidence="1 2">NRRL B-24470</strain>
    </source>
</reference>
<evidence type="ECO:0000313" key="1">
    <source>
        <dbReference type="EMBL" id="EWT02405.1"/>
    </source>
</evidence>
<name>W9G8M2_9MICO</name>
<sequence length="300" mass="30428">MGAGSSMSRASSADEGLVPGLPVYLALGDSIANGEASAPTLPAYWETVAGWRANGYVAQLDAALVTRLDCLPAASTHAADGCRQLQLLNLSRSAVPPLNGQPEKPGVTLPILIEEQLPTATALLGSRNHDANPRNDVEVVTITAGGADVLVPALGSCLGGDAGACSAALTSAFTEFTANFSHIVSDLRQAAGPDARIATMTLYNPLPFCVLGQADPAAAEAFGNWVLEGGTVPGFGTLPYGVNDIIRSVSQHYGAVTAETFGLLGAGDLVGGGDCRHPTRSGHTKIAGAFETALLGAPSP</sequence>
<evidence type="ECO:0008006" key="3">
    <source>
        <dbReference type="Google" id="ProtNLM"/>
    </source>
</evidence>
<accession>W9G8M2</accession>
<dbReference type="AlphaFoldDB" id="W9G8M2"/>
<dbReference type="STRING" id="1386089.N865_06205"/>
<dbReference type="InterPro" id="IPR036514">
    <property type="entry name" value="SGNH_hydro_sf"/>
</dbReference>
<dbReference type="EMBL" id="AWSA01000011">
    <property type="protein sequence ID" value="EWT02405.1"/>
    <property type="molecule type" value="Genomic_DNA"/>
</dbReference>
<proteinExistence type="predicted"/>
<comment type="caution">
    <text evidence="1">The sequence shown here is derived from an EMBL/GenBank/DDBJ whole genome shotgun (WGS) entry which is preliminary data.</text>
</comment>
<dbReference type="Proteomes" id="UP000019489">
    <property type="component" value="Unassembled WGS sequence"/>
</dbReference>
<organism evidence="1 2">
    <name type="scientific">Intrasporangium oryzae NRRL B-24470</name>
    <dbReference type="NCBI Taxonomy" id="1386089"/>
    <lineage>
        <taxon>Bacteria</taxon>
        <taxon>Bacillati</taxon>
        <taxon>Actinomycetota</taxon>
        <taxon>Actinomycetes</taxon>
        <taxon>Micrococcales</taxon>
        <taxon>Intrasporangiaceae</taxon>
        <taxon>Intrasporangium</taxon>
    </lineage>
</organism>
<evidence type="ECO:0000313" key="2">
    <source>
        <dbReference type="Proteomes" id="UP000019489"/>
    </source>
</evidence>